<organism evidence="1 2">
    <name type="scientific">Cuscuta campestris</name>
    <dbReference type="NCBI Taxonomy" id="132261"/>
    <lineage>
        <taxon>Eukaryota</taxon>
        <taxon>Viridiplantae</taxon>
        <taxon>Streptophyta</taxon>
        <taxon>Embryophyta</taxon>
        <taxon>Tracheophyta</taxon>
        <taxon>Spermatophyta</taxon>
        <taxon>Magnoliopsida</taxon>
        <taxon>eudicotyledons</taxon>
        <taxon>Gunneridae</taxon>
        <taxon>Pentapetalae</taxon>
        <taxon>asterids</taxon>
        <taxon>lamiids</taxon>
        <taxon>Solanales</taxon>
        <taxon>Convolvulaceae</taxon>
        <taxon>Cuscuteae</taxon>
        <taxon>Cuscuta</taxon>
        <taxon>Cuscuta subgen. Grammica</taxon>
        <taxon>Cuscuta sect. Cleistogrammica</taxon>
    </lineage>
</organism>
<dbReference type="PANTHER" id="PTHR33116:SF86">
    <property type="entry name" value="REVERSE TRANSCRIPTASE DOMAIN-CONTAINING PROTEIN"/>
    <property type="match status" value="1"/>
</dbReference>
<protein>
    <recommendedName>
        <fullName evidence="3">Reverse transcriptase zinc-binding domain-containing protein</fullName>
    </recommendedName>
</protein>
<dbReference type="PANTHER" id="PTHR33116">
    <property type="entry name" value="REVERSE TRANSCRIPTASE ZINC-BINDING DOMAIN-CONTAINING PROTEIN-RELATED-RELATED"/>
    <property type="match status" value="1"/>
</dbReference>
<proteinExistence type="predicted"/>
<dbReference type="OrthoDB" id="1305272at2759"/>
<keyword evidence="2" id="KW-1185">Reference proteome</keyword>
<dbReference type="AlphaFoldDB" id="A0A484NAN8"/>
<accession>A0A484NAN8</accession>
<sequence>MNQFWWCSKSSNPTGIHRLSWQRMSTPKKFGGLGFRRIRDFNIAMIGKQGWRLLVNPDSIVARVFKARYYPKGDFLNAELGSSPSFVWRSILGARHLIINGIGQRIGDGRDSLVWDYPWVWDKDMPYITSPKPPFCPNFKVSYLIDQENGSWKMDVLREWFSEQDTVRIHRTPVSLSRKDCWFWVAETHGVYTVKSAYRKLCGEASQVSIFDPWG</sequence>
<evidence type="ECO:0008006" key="3">
    <source>
        <dbReference type="Google" id="ProtNLM"/>
    </source>
</evidence>
<dbReference type="Proteomes" id="UP000595140">
    <property type="component" value="Unassembled WGS sequence"/>
</dbReference>
<dbReference type="EMBL" id="OOIL02006271">
    <property type="protein sequence ID" value="VFQ96914.1"/>
    <property type="molecule type" value="Genomic_DNA"/>
</dbReference>
<reference evidence="1 2" key="1">
    <citation type="submission" date="2018-04" db="EMBL/GenBank/DDBJ databases">
        <authorList>
            <person name="Vogel A."/>
        </authorList>
    </citation>
    <scope>NUCLEOTIDE SEQUENCE [LARGE SCALE GENOMIC DNA]</scope>
</reference>
<name>A0A484NAN8_9ASTE</name>
<gene>
    <name evidence="1" type="ORF">CCAM_LOCUS38690</name>
</gene>
<evidence type="ECO:0000313" key="1">
    <source>
        <dbReference type="EMBL" id="VFQ96914.1"/>
    </source>
</evidence>
<evidence type="ECO:0000313" key="2">
    <source>
        <dbReference type="Proteomes" id="UP000595140"/>
    </source>
</evidence>